<dbReference type="GO" id="GO:0004300">
    <property type="term" value="F:enoyl-CoA hydratase activity"/>
    <property type="evidence" value="ECO:0007669"/>
    <property type="project" value="UniProtKB-EC"/>
</dbReference>
<dbReference type="EMBL" id="CP029551">
    <property type="protein sequence ID" value="AWN35897.1"/>
    <property type="molecule type" value="Genomic_DNA"/>
</dbReference>
<dbReference type="KEGG" id="meti:DK427_09220"/>
<gene>
    <name evidence="2" type="ORF">DK427_09220</name>
</gene>
<protein>
    <submittedName>
        <fullName evidence="2">Enoyl-CoA hydratase</fullName>
        <ecNumber evidence="2">4.2.1.17</ecNumber>
    </submittedName>
</protein>
<dbReference type="InterPro" id="IPR051683">
    <property type="entry name" value="Enoyl-CoA_Hydratase/Isomerase"/>
</dbReference>
<sequence length="257" mass="27324">MSGQVHYTVENGVGAVVFDRPEARNAMTWAMYDALGEICERIVREGDVRAVTFRGAGGEAFVAGTDIEQFRGFETGQDGLDYEAVIDRRIGQIERLPVPTVAIVDGWAIGGGLAITAACDFRIATPSARFGIPIARTLGNCLSIANVARVVASVGAARAKRMLMLAEILSAEEAHAAGFVAEIAEPDVLDARVGTMVSKLLANAPVTMRVVKEGIRRVVGEGLPDGDDLVAECYGSRDFRIGVEAFLAKQKPAWTGT</sequence>
<dbReference type="PANTHER" id="PTHR42964">
    <property type="entry name" value="ENOYL-COA HYDRATASE"/>
    <property type="match status" value="1"/>
</dbReference>
<dbReference type="RefSeq" id="WP_109951009.1">
    <property type="nucleotide sequence ID" value="NZ_CP029551.1"/>
</dbReference>
<keyword evidence="2" id="KW-0456">Lyase</keyword>
<dbReference type="PANTHER" id="PTHR42964:SF1">
    <property type="entry name" value="POLYKETIDE BIOSYNTHESIS ENOYL-COA HYDRATASE PKSH-RELATED"/>
    <property type="match status" value="1"/>
</dbReference>
<dbReference type="SUPFAM" id="SSF52096">
    <property type="entry name" value="ClpP/crotonase"/>
    <property type="match status" value="1"/>
</dbReference>
<dbReference type="InterPro" id="IPR001753">
    <property type="entry name" value="Enoyl-CoA_hydra/iso"/>
</dbReference>
<reference evidence="2 3" key="1">
    <citation type="submission" date="2018-05" db="EMBL/GenBank/DDBJ databases">
        <title>Complete Genome Sequence of Methylobacterium sp. 17Sr1-43.</title>
        <authorList>
            <person name="Srinivasan S."/>
        </authorList>
    </citation>
    <scope>NUCLEOTIDE SEQUENCE [LARGE SCALE GENOMIC DNA]</scope>
    <source>
        <strain evidence="2 3">17Sr1-43</strain>
    </source>
</reference>
<dbReference type="EC" id="4.2.1.17" evidence="2"/>
<evidence type="ECO:0000313" key="3">
    <source>
        <dbReference type="Proteomes" id="UP000246058"/>
    </source>
</evidence>
<dbReference type="Gene3D" id="3.90.226.10">
    <property type="entry name" value="2-enoyl-CoA Hydratase, Chain A, domain 1"/>
    <property type="match status" value="1"/>
</dbReference>
<keyword evidence="3" id="KW-1185">Reference proteome</keyword>
<dbReference type="OrthoDB" id="9810797at2"/>
<dbReference type="Proteomes" id="UP000246058">
    <property type="component" value="Chromosome"/>
</dbReference>
<dbReference type="GO" id="GO:0008300">
    <property type="term" value="P:isoprenoid catabolic process"/>
    <property type="evidence" value="ECO:0007669"/>
    <property type="project" value="TreeGrafter"/>
</dbReference>
<organism evidence="2 3">
    <name type="scientific">Methylobacterium radiodurans</name>
    <dbReference type="NCBI Taxonomy" id="2202828"/>
    <lineage>
        <taxon>Bacteria</taxon>
        <taxon>Pseudomonadati</taxon>
        <taxon>Pseudomonadota</taxon>
        <taxon>Alphaproteobacteria</taxon>
        <taxon>Hyphomicrobiales</taxon>
        <taxon>Methylobacteriaceae</taxon>
        <taxon>Methylobacterium</taxon>
    </lineage>
</organism>
<name>A0A2U8VQG3_9HYPH</name>
<evidence type="ECO:0000256" key="1">
    <source>
        <dbReference type="ARBA" id="ARBA00005254"/>
    </source>
</evidence>
<dbReference type="Pfam" id="PF00378">
    <property type="entry name" value="ECH_1"/>
    <property type="match status" value="1"/>
</dbReference>
<comment type="similarity">
    <text evidence="1">Belongs to the enoyl-CoA hydratase/isomerase family.</text>
</comment>
<accession>A0A2U8VQG3</accession>
<evidence type="ECO:0000313" key="2">
    <source>
        <dbReference type="EMBL" id="AWN35897.1"/>
    </source>
</evidence>
<dbReference type="AlphaFoldDB" id="A0A2U8VQG3"/>
<dbReference type="NCBIfam" id="NF004796">
    <property type="entry name" value="PRK06144.1"/>
    <property type="match status" value="1"/>
</dbReference>
<dbReference type="CDD" id="cd06558">
    <property type="entry name" value="crotonase-like"/>
    <property type="match status" value="1"/>
</dbReference>
<proteinExistence type="inferred from homology"/>
<dbReference type="InterPro" id="IPR029045">
    <property type="entry name" value="ClpP/crotonase-like_dom_sf"/>
</dbReference>